<keyword evidence="3" id="KW-1185">Reference proteome</keyword>
<evidence type="ECO:0000313" key="3">
    <source>
        <dbReference type="Proteomes" id="UP000298416"/>
    </source>
</evidence>
<reference evidence="2" key="2">
    <citation type="submission" date="2020-08" db="EMBL/GenBank/DDBJ databases">
        <title>Plant Genome Project.</title>
        <authorList>
            <person name="Zhang R.-G."/>
        </authorList>
    </citation>
    <scope>NUCLEOTIDE SEQUENCE</scope>
    <source>
        <strain evidence="2">Huo1</strain>
        <tissue evidence="2">Leaf</tissue>
    </source>
</reference>
<dbReference type="EMBL" id="PNBA02000013">
    <property type="protein sequence ID" value="KAG6404410.1"/>
    <property type="molecule type" value="Genomic_DNA"/>
</dbReference>
<reference evidence="2" key="1">
    <citation type="submission" date="2018-01" db="EMBL/GenBank/DDBJ databases">
        <authorList>
            <person name="Mao J.F."/>
        </authorList>
    </citation>
    <scope>NUCLEOTIDE SEQUENCE</scope>
    <source>
        <strain evidence="2">Huo1</strain>
        <tissue evidence="2">Leaf</tissue>
    </source>
</reference>
<evidence type="ECO:0000313" key="2">
    <source>
        <dbReference type="EMBL" id="KAG6404410.1"/>
    </source>
</evidence>
<gene>
    <name evidence="2" type="ORF">SASPL_136656</name>
</gene>
<feature type="chain" id="PRO_5036460047" evidence="1">
    <location>
        <begin position="24"/>
        <end position="172"/>
    </location>
</feature>
<evidence type="ECO:0000256" key="1">
    <source>
        <dbReference type="SAM" id="SignalP"/>
    </source>
</evidence>
<name>A0A8X8X0B1_SALSN</name>
<proteinExistence type="predicted"/>
<sequence>MASISPAVFTLLLCFHVSSLVHGRPVPADSKMSLSMDYNPVDGGNAVSIAGSRSYIPGGDDTLADSKMFMLHKKSLHYNPVAGGDNTLAASKMSIDGRGHLMHPEKSLDYNPQGGNAVSRRYIPSGDDMLAASCSCLFDGSCVCVGEALSGVLTGQVECVARVSQLNAQLDW</sequence>
<protein>
    <submittedName>
        <fullName evidence="2">Uncharacterized protein</fullName>
    </submittedName>
</protein>
<dbReference type="Proteomes" id="UP000298416">
    <property type="component" value="Unassembled WGS sequence"/>
</dbReference>
<keyword evidence="1" id="KW-0732">Signal</keyword>
<dbReference type="AlphaFoldDB" id="A0A8X8X0B1"/>
<accession>A0A8X8X0B1</accession>
<feature type="signal peptide" evidence="1">
    <location>
        <begin position="1"/>
        <end position="23"/>
    </location>
</feature>
<organism evidence="2">
    <name type="scientific">Salvia splendens</name>
    <name type="common">Scarlet sage</name>
    <dbReference type="NCBI Taxonomy" id="180675"/>
    <lineage>
        <taxon>Eukaryota</taxon>
        <taxon>Viridiplantae</taxon>
        <taxon>Streptophyta</taxon>
        <taxon>Embryophyta</taxon>
        <taxon>Tracheophyta</taxon>
        <taxon>Spermatophyta</taxon>
        <taxon>Magnoliopsida</taxon>
        <taxon>eudicotyledons</taxon>
        <taxon>Gunneridae</taxon>
        <taxon>Pentapetalae</taxon>
        <taxon>asterids</taxon>
        <taxon>lamiids</taxon>
        <taxon>Lamiales</taxon>
        <taxon>Lamiaceae</taxon>
        <taxon>Nepetoideae</taxon>
        <taxon>Mentheae</taxon>
        <taxon>Salviinae</taxon>
        <taxon>Salvia</taxon>
        <taxon>Salvia subgen. Calosphace</taxon>
        <taxon>core Calosphace</taxon>
    </lineage>
</organism>
<comment type="caution">
    <text evidence="2">The sequence shown here is derived from an EMBL/GenBank/DDBJ whole genome shotgun (WGS) entry which is preliminary data.</text>
</comment>